<dbReference type="PANTHER" id="PTHR12001:SF69">
    <property type="entry name" value="ALL TRANS-POLYPRENYL-DIPHOSPHATE SYNTHASE PDSS1"/>
    <property type="match status" value="1"/>
</dbReference>
<dbReference type="SUPFAM" id="SSF48576">
    <property type="entry name" value="Terpenoid synthases"/>
    <property type="match status" value="1"/>
</dbReference>
<evidence type="ECO:0000256" key="1">
    <source>
        <dbReference type="ARBA" id="ARBA00001946"/>
    </source>
</evidence>
<reference evidence="7 8" key="1">
    <citation type="journal article" date="2019" name="Int. J. Syst. Evol. Microbiol.">
        <title>The Global Catalogue of Microorganisms (GCM) 10K type strain sequencing project: providing services to taxonomists for standard genome sequencing and annotation.</title>
        <authorList>
            <consortium name="The Broad Institute Genomics Platform"/>
            <consortium name="The Broad Institute Genome Sequencing Center for Infectious Disease"/>
            <person name="Wu L."/>
            <person name="Ma J."/>
        </authorList>
    </citation>
    <scope>NUCLEOTIDE SEQUENCE [LARGE SCALE GENOMIC DNA]</scope>
    <source>
        <strain evidence="7 8">JCM 14322</strain>
    </source>
</reference>
<evidence type="ECO:0000256" key="4">
    <source>
        <dbReference type="ARBA" id="ARBA00022723"/>
    </source>
</evidence>
<dbReference type="InterPro" id="IPR033749">
    <property type="entry name" value="Polyprenyl_synt_CS"/>
</dbReference>
<dbReference type="PANTHER" id="PTHR12001">
    <property type="entry name" value="GERANYLGERANYL PYROPHOSPHATE SYNTHASE"/>
    <property type="match status" value="1"/>
</dbReference>
<gene>
    <name evidence="7" type="ORF">GCM10009749_16930</name>
</gene>
<dbReference type="EMBL" id="BAAANJ010000005">
    <property type="protein sequence ID" value="GAA1809088.1"/>
    <property type="molecule type" value="Genomic_DNA"/>
</dbReference>
<name>A0ABN2M4B6_9MICO</name>
<organism evidence="7 8">
    <name type="scientific">Agromyces neolithicus</name>
    <dbReference type="NCBI Taxonomy" id="269420"/>
    <lineage>
        <taxon>Bacteria</taxon>
        <taxon>Bacillati</taxon>
        <taxon>Actinomycetota</taxon>
        <taxon>Actinomycetes</taxon>
        <taxon>Micrococcales</taxon>
        <taxon>Microbacteriaceae</taxon>
        <taxon>Agromyces</taxon>
    </lineage>
</organism>
<evidence type="ECO:0000256" key="6">
    <source>
        <dbReference type="RuleBase" id="RU004466"/>
    </source>
</evidence>
<evidence type="ECO:0000313" key="8">
    <source>
        <dbReference type="Proteomes" id="UP001500002"/>
    </source>
</evidence>
<dbReference type="Gene3D" id="1.10.600.10">
    <property type="entry name" value="Farnesyl Diphosphate Synthase"/>
    <property type="match status" value="1"/>
</dbReference>
<evidence type="ECO:0000256" key="3">
    <source>
        <dbReference type="ARBA" id="ARBA00022679"/>
    </source>
</evidence>
<dbReference type="PROSITE" id="PS00444">
    <property type="entry name" value="POLYPRENYL_SYNTHASE_2"/>
    <property type="match status" value="1"/>
</dbReference>
<dbReference type="SFLD" id="SFLDG01017">
    <property type="entry name" value="Polyprenyl_Transferase_Like"/>
    <property type="match status" value="1"/>
</dbReference>
<proteinExistence type="inferred from homology"/>
<dbReference type="Proteomes" id="UP001500002">
    <property type="component" value="Unassembled WGS sequence"/>
</dbReference>
<protein>
    <submittedName>
        <fullName evidence="7">Polyprenyl synthetase family protein</fullName>
    </submittedName>
</protein>
<dbReference type="InterPro" id="IPR008949">
    <property type="entry name" value="Isoprenoid_synthase_dom_sf"/>
</dbReference>
<comment type="similarity">
    <text evidence="2 6">Belongs to the FPP/GGPP synthase family.</text>
</comment>
<keyword evidence="4" id="KW-0479">Metal-binding</keyword>
<keyword evidence="5" id="KW-0460">Magnesium</keyword>
<accession>A0ABN2M4B6</accession>
<evidence type="ECO:0000256" key="2">
    <source>
        <dbReference type="ARBA" id="ARBA00006706"/>
    </source>
</evidence>
<dbReference type="Pfam" id="PF00348">
    <property type="entry name" value="polyprenyl_synt"/>
    <property type="match status" value="1"/>
</dbReference>
<sequence>MNPTHPVARRGSALAANLGLSERVFASAADKAMAKAIDDGIERVEAGLIDEVRFADSIADVSTRYLLEAGGKRVRPMLTLLTAQLGAGITDDVITAAEAIEITHLGSLYHDDVMDESDRRRGVPSAHSVWGNSVAILTGDLLFARASQLMAKLGERAIRMQADTFERLVLGQLHETVGPGEGDDKIAHYIKVLADKTGSLIAAAAQSGLVFSGADPAYEKPIIEFGEKVGVAFQLIDDVIDLSPQPEATGKVPGTDLRAGVVTLPLLRLAELAKTDAASADLLRRIERDVVTVTAVAADLGDPLDTNTMASRIVPSKATVDAIVAELREHEATRATLAEAHRWAREAVDALAPLPEGGVKKALTRFAETVVERQS</sequence>
<keyword evidence="3 6" id="KW-0808">Transferase</keyword>
<evidence type="ECO:0000256" key="5">
    <source>
        <dbReference type="ARBA" id="ARBA00022842"/>
    </source>
</evidence>
<evidence type="ECO:0000313" key="7">
    <source>
        <dbReference type="EMBL" id="GAA1809088.1"/>
    </source>
</evidence>
<dbReference type="InterPro" id="IPR000092">
    <property type="entry name" value="Polyprenyl_synt"/>
</dbReference>
<comment type="caution">
    <text evidence="7">The sequence shown here is derived from an EMBL/GenBank/DDBJ whole genome shotgun (WGS) entry which is preliminary data.</text>
</comment>
<dbReference type="CDD" id="cd00685">
    <property type="entry name" value="Trans_IPPS_HT"/>
    <property type="match status" value="1"/>
</dbReference>
<comment type="cofactor">
    <cofactor evidence="1">
        <name>Mg(2+)</name>
        <dbReference type="ChEBI" id="CHEBI:18420"/>
    </cofactor>
</comment>
<keyword evidence="8" id="KW-1185">Reference proteome</keyword>
<dbReference type="RefSeq" id="WP_344295394.1">
    <property type="nucleotide sequence ID" value="NZ_BAAANJ010000005.1"/>
</dbReference>
<dbReference type="SFLD" id="SFLDS00005">
    <property type="entry name" value="Isoprenoid_Synthase_Type_I"/>
    <property type="match status" value="1"/>
</dbReference>